<dbReference type="Gramene" id="PGSC0003DMT400089048">
    <property type="protein sequence ID" value="PGSC0003DMT400089048"/>
    <property type="gene ID" value="PGSC0003DMG400038619"/>
</dbReference>
<protein>
    <submittedName>
        <fullName evidence="2">Uncharacterized protein</fullName>
    </submittedName>
</protein>
<feature type="region of interest" description="Disordered" evidence="1">
    <location>
        <begin position="42"/>
        <end position="110"/>
    </location>
</feature>
<dbReference type="AlphaFoldDB" id="M1DHB7"/>
<evidence type="ECO:0000313" key="3">
    <source>
        <dbReference type="Proteomes" id="UP000011115"/>
    </source>
</evidence>
<dbReference type="EnsemblPlants" id="PGSC0003DMT400089048">
    <property type="protein sequence ID" value="PGSC0003DMT400089048"/>
    <property type="gene ID" value="PGSC0003DMG400038619"/>
</dbReference>
<dbReference type="InParanoid" id="M1DHB7"/>
<feature type="compositionally biased region" description="Pro residues" evidence="1">
    <location>
        <begin position="101"/>
        <end position="110"/>
    </location>
</feature>
<reference evidence="3" key="1">
    <citation type="journal article" date="2011" name="Nature">
        <title>Genome sequence and analysis of the tuber crop potato.</title>
        <authorList>
            <consortium name="The Potato Genome Sequencing Consortium"/>
        </authorList>
    </citation>
    <scope>NUCLEOTIDE SEQUENCE [LARGE SCALE GENOMIC DNA]</scope>
    <source>
        <strain evidence="3">cv. DM1-3 516 R44</strain>
    </source>
</reference>
<dbReference type="PaxDb" id="4113-PGSC0003DMT400089048"/>
<keyword evidence="3" id="KW-1185">Reference proteome</keyword>
<reference evidence="2" key="2">
    <citation type="submission" date="2015-06" db="UniProtKB">
        <authorList>
            <consortium name="EnsemblPlants"/>
        </authorList>
    </citation>
    <scope>IDENTIFICATION</scope>
    <source>
        <strain evidence="2">DM1-3 516 R44</strain>
    </source>
</reference>
<organism evidence="2 3">
    <name type="scientific">Solanum tuberosum</name>
    <name type="common">Potato</name>
    <dbReference type="NCBI Taxonomy" id="4113"/>
    <lineage>
        <taxon>Eukaryota</taxon>
        <taxon>Viridiplantae</taxon>
        <taxon>Streptophyta</taxon>
        <taxon>Embryophyta</taxon>
        <taxon>Tracheophyta</taxon>
        <taxon>Spermatophyta</taxon>
        <taxon>Magnoliopsida</taxon>
        <taxon>eudicotyledons</taxon>
        <taxon>Gunneridae</taxon>
        <taxon>Pentapetalae</taxon>
        <taxon>asterids</taxon>
        <taxon>lamiids</taxon>
        <taxon>Solanales</taxon>
        <taxon>Solanaceae</taxon>
        <taxon>Solanoideae</taxon>
        <taxon>Solaneae</taxon>
        <taxon>Solanum</taxon>
    </lineage>
</organism>
<sequence>MGGNNEEIGLTDVVVAQPVIADQNELNMHKIIEMRVEMQKRQDMPNPGFTFNAPVDGTPPLHFPPSNAKQAQNPPSSPPQNPSIIDLTTQNPHYASASYQTPPPPQNINP</sequence>
<evidence type="ECO:0000313" key="2">
    <source>
        <dbReference type="EnsemblPlants" id="PGSC0003DMT400089048"/>
    </source>
</evidence>
<proteinExistence type="predicted"/>
<dbReference type="HOGENOM" id="CLU_109148_1_0_1"/>
<feature type="compositionally biased region" description="Polar residues" evidence="1">
    <location>
        <begin position="86"/>
        <end position="100"/>
    </location>
</feature>
<evidence type="ECO:0000256" key="1">
    <source>
        <dbReference type="SAM" id="MobiDB-lite"/>
    </source>
</evidence>
<accession>M1DHB7</accession>
<name>M1DHB7_SOLTU</name>
<dbReference type="Proteomes" id="UP000011115">
    <property type="component" value="Unassembled WGS sequence"/>
</dbReference>